<dbReference type="Proteomes" id="UP000237344">
    <property type="component" value="Unassembled WGS sequence"/>
</dbReference>
<evidence type="ECO:0000313" key="1">
    <source>
        <dbReference type="EMBL" id="POF63069.1"/>
    </source>
</evidence>
<accession>A0A2S3W2H9</accession>
<organism evidence="1 2">
    <name type="scientific">Novacetimonas maltaceti</name>
    <dbReference type="NCBI Taxonomy" id="1203393"/>
    <lineage>
        <taxon>Bacteria</taxon>
        <taxon>Pseudomonadati</taxon>
        <taxon>Pseudomonadota</taxon>
        <taxon>Alphaproteobacteria</taxon>
        <taxon>Acetobacterales</taxon>
        <taxon>Acetobacteraceae</taxon>
        <taxon>Novacetimonas</taxon>
    </lineage>
</organism>
<dbReference type="EMBL" id="POTC01000012">
    <property type="protein sequence ID" value="POF63069.1"/>
    <property type="molecule type" value="Genomic_DNA"/>
</dbReference>
<evidence type="ECO:0000313" key="2">
    <source>
        <dbReference type="Proteomes" id="UP000237344"/>
    </source>
</evidence>
<protein>
    <submittedName>
        <fullName evidence="1">Uncharacterized protein</fullName>
    </submittedName>
</protein>
<dbReference type="AlphaFoldDB" id="A0A2S3W2H9"/>
<reference evidence="1 2" key="1">
    <citation type="submission" date="2018-01" db="EMBL/GenBank/DDBJ databases">
        <title>Draft Genome Sequence of Komagataeibacter maltaceti LMG 1529, a Vinegar Producing Acetic Acid Bacterium Isolated from Malt Vinegar Brewery Acetifiers.</title>
        <authorList>
            <person name="Zhang Q."/>
            <person name="Hollensteiner J."/>
            <person name="Poehlein A."/>
            <person name="Daniel R."/>
        </authorList>
    </citation>
    <scope>NUCLEOTIDE SEQUENCE [LARGE SCALE GENOMIC DNA]</scope>
    <source>
        <strain evidence="1 2">LMG 1529</strain>
    </source>
</reference>
<proteinExistence type="predicted"/>
<comment type="caution">
    <text evidence="1">The sequence shown here is derived from an EMBL/GenBank/DDBJ whole genome shotgun (WGS) entry which is preliminary data.</text>
</comment>
<gene>
    <name evidence="1" type="ORF">KMAL_13070</name>
</gene>
<name>A0A2S3W2H9_9PROT</name>
<sequence>MPGRTSRWFLPSGQAAASGIGRLTSSVISPFAPGPRHRAIFGLLHRAVDVIHTDIGDGQARRHASSFRECLRPVDNDIVPLIFRPIGQVPCTPCICGSLTRFSAARTFRWAGIYHRQRKGLVNRVFCRASMVGQPSFSTCSAQATGWAMMSPMIVPTRWVTRDSWRVRSCTSASVRCGISVPRSGTKATSPRITSDITSR</sequence>
<keyword evidence="2" id="KW-1185">Reference proteome</keyword>